<accession>A0ABS4G8R8</accession>
<name>A0ABS4G8R8_9CLOT</name>
<dbReference type="RefSeq" id="WP_209461090.1">
    <property type="nucleotide sequence ID" value="NZ_JAGGKC010000052.1"/>
</dbReference>
<keyword evidence="2" id="KW-1185">Reference proteome</keyword>
<evidence type="ECO:0000313" key="2">
    <source>
        <dbReference type="Proteomes" id="UP001519271"/>
    </source>
</evidence>
<dbReference type="EMBL" id="JAGGKC010000052">
    <property type="protein sequence ID" value="MBP1920941.1"/>
    <property type="molecule type" value="Genomic_DNA"/>
</dbReference>
<dbReference type="Proteomes" id="UP001519271">
    <property type="component" value="Unassembled WGS sequence"/>
</dbReference>
<comment type="caution">
    <text evidence="1">The sequence shown here is derived from an EMBL/GenBank/DDBJ whole genome shotgun (WGS) entry which is preliminary data.</text>
</comment>
<organism evidence="1 2">
    <name type="scientific">Youngiibacter multivorans</name>
    <dbReference type="NCBI Taxonomy" id="937251"/>
    <lineage>
        <taxon>Bacteria</taxon>
        <taxon>Bacillati</taxon>
        <taxon>Bacillota</taxon>
        <taxon>Clostridia</taxon>
        <taxon>Eubacteriales</taxon>
        <taxon>Clostridiaceae</taxon>
        <taxon>Youngiibacter</taxon>
    </lineage>
</organism>
<sequence length="358" mass="40363">MKKRFIAGIAVLAVAAAAVAYVLWPKPEDQHEVVAKVLAETKDTRMVPVLNVPLEEGNIIWSVTFQLAWNELVENVIGEGILLESERAYSTELNLMKQKKESLDPADYIAMVGMGKEGIVDKVNAELEKKFGEGGKWKVESKVDTESYLAYSFLKKSIAFAENFEKVAKGLDFKGVKVQSFGIMEEGDAVRRSKLEGQVEILHYKDDEEFIVRLKDKDDKEELYLAKLPAEETLEVMLDKARSLEGTPMEMTRYDKLNVPLIAIDMKKDYETLIGQYLMNKGFEDYFIGSALQRMEFVLNESGAALKSKAEIVLDKSVPPPSKNLVFDDSFLLYMVEKGKADPYLVIYVDNAELLNAK</sequence>
<reference evidence="1 2" key="1">
    <citation type="submission" date="2021-03" db="EMBL/GenBank/DDBJ databases">
        <title>Genomic Encyclopedia of Type Strains, Phase IV (KMG-IV): sequencing the most valuable type-strain genomes for metagenomic binning, comparative biology and taxonomic classification.</title>
        <authorList>
            <person name="Goeker M."/>
        </authorList>
    </citation>
    <scope>NUCLEOTIDE SEQUENCE [LARGE SCALE GENOMIC DNA]</scope>
    <source>
        <strain evidence="1 2">DSM 6139</strain>
    </source>
</reference>
<gene>
    <name evidence="1" type="ORF">J2Z34_003463</name>
</gene>
<proteinExistence type="predicted"/>
<evidence type="ECO:0008006" key="3">
    <source>
        <dbReference type="Google" id="ProtNLM"/>
    </source>
</evidence>
<protein>
    <recommendedName>
        <fullName evidence="3">DUF3352 domain-containing protein</fullName>
    </recommendedName>
</protein>
<evidence type="ECO:0000313" key="1">
    <source>
        <dbReference type="EMBL" id="MBP1920941.1"/>
    </source>
</evidence>